<dbReference type="InterPro" id="IPR007312">
    <property type="entry name" value="Phosphoesterase"/>
</dbReference>
<dbReference type="Gene3D" id="3.40.720.10">
    <property type="entry name" value="Alkaline Phosphatase, subunit A"/>
    <property type="match status" value="1"/>
</dbReference>
<dbReference type="PANTHER" id="PTHR31956:SF1">
    <property type="entry name" value="NON-SPECIFIC PHOSPHOLIPASE C1"/>
    <property type="match status" value="1"/>
</dbReference>
<dbReference type="EMBL" id="LR134182">
    <property type="protein sequence ID" value="VEB44661.1"/>
    <property type="molecule type" value="Genomic_DNA"/>
</dbReference>
<dbReference type="Proteomes" id="UP000275777">
    <property type="component" value="Chromosome"/>
</dbReference>
<gene>
    <name evidence="2" type="primary">plcB</name>
    <name evidence="2" type="ORF">NCTC9695_05161</name>
</gene>
<protein>
    <submittedName>
        <fullName evidence="2">Phospholipase C 2</fullName>
        <ecNumber evidence="2">3.1.4.3</ecNumber>
    </submittedName>
</protein>
<reference evidence="2 3" key="1">
    <citation type="submission" date="2018-12" db="EMBL/GenBank/DDBJ databases">
        <authorList>
            <consortium name="Pathogen Informatics"/>
        </authorList>
    </citation>
    <scope>NUCLEOTIDE SEQUENCE [LARGE SCALE GENOMIC DNA]</scope>
    <source>
        <strain evidence="2 3">NCTC9695</strain>
    </source>
</reference>
<dbReference type="GO" id="GO:0034480">
    <property type="term" value="F:phosphatidylcholine phospholipase C activity"/>
    <property type="evidence" value="ECO:0007669"/>
    <property type="project" value="UniProtKB-EC"/>
</dbReference>
<dbReference type="PANTHER" id="PTHR31956">
    <property type="entry name" value="NON-SPECIFIC PHOSPHOLIPASE C4-RELATED"/>
    <property type="match status" value="1"/>
</dbReference>
<evidence type="ECO:0000313" key="2">
    <source>
        <dbReference type="EMBL" id="VEB44661.1"/>
    </source>
</evidence>
<proteinExistence type="predicted"/>
<dbReference type="AlphaFoldDB" id="A0A447TIJ9"/>
<evidence type="ECO:0000313" key="3">
    <source>
        <dbReference type="Proteomes" id="UP000275777"/>
    </source>
</evidence>
<name>A0A447TIJ9_CHRVL</name>
<keyword evidence="1 2" id="KW-0378">Hydrolase</keyword>
<accession>A0A447TIJ9</accession>
<dbReference type="Pfam" id="PF04185">
    <property type="entry name" value="Phosphoesterase"/>
    <property type="match status" value="1"/>
</dbReference>
<sequence length="156" mass="16915">MKDFDQDFLGAAAAGTLPQVAFYKPQGNLNQHAGYASVADGDAHIASVIAKLQQSPQWKNMLVVVTYDENGGFYDHAAVPKGDRWGPGTRIPAMLISPFAKKGYVDHTQYDTASILRFLTRRFGLQPLPGVTARDVALVRNGGKPMGDFTSALTFN</sequence>
<dbReference type="EC" id="3.1.4.3" evidence="2"/>
<dbReference type="InterPro" id="IPR017850">
    <property type="entry name" value="Alkaline_phosphatase_core_sf"/>
</dbReference>
<evidence type="ECO:0000256" key="1">
    <source>
        <dbReference type="ARBA" id="ARBA00022801"/>
    </source>
</evidence>
<dbReference type="SUPFAM" id="SSF53649">
    <property type="entry name" value="Alkaline phosphatase-like"/>
    <property type="match status" value="1"/>
</dbReference>
<organism evidence="2 3">
    <name type="scientific">Chromobacterium violaceum</name>
    <dbReference type="NCBI Taxonomy" id="536"/>
    <lineage>
        <taxon>Bacteria</taxon>
        <taxon>Pseudomonadati</taxon>
        <taxon>Pseudomonadota</taxon>
        <taxon>Betaproteobacteria</taxon>
        <taxon>Neisseriales</taxon>
        <taxon>Chromobacteriaceae</taxon>
        <taxon>Chromobacterium</taxon>
    </lineage>
</organism>